<feature type="region of interest" description="Disordered" evidence="1">
    <location>
        <begin position="167"/>
        <end position="192"/>
    </location>
</feature>
<reference evidence="2 3" key="1">
    <citation type="submission" date="2021-08" db="EMBL/GenBank/DDBJ databases">
        <title>Draft Genome Sequence of Phanerochaete sordida strain YK-624.</title>
        <authorList>
            <person name="Mori T."/>
            <person name="Dohra H."/>
            <person name="Suzuki T."/>
            <person name="Kawagishi H."/>
            <person name="Hirai H."/>
        </authorList>
    </citation>
    <scope>NUCLEOTIDE SEQUENCE [LARGE SCALE GENOMIC DNA]</scope>
    <source>
        <strain evidence="2 3">YK-624</strain>
    </source>
</reference>
<dbReference type="AlphaFoldDB" id="A0A9P3GQC6"/>
<protein>
    <submittedName>
        <fullName evidence="2">Uncharacterized protein</fullName>
    </submittedName>
</protein>
<comment type="caution">
    <text evidence="2">The sequence shown here is derived from an EMBL/GenBank/DDBJ whole genome shotgun (WGS) entry which is preliminary data.</text>
</comment>
<evidence type="ECO:0000256" key="1">
    <source>
        <dbReference type="SAM" id="MobiDB-lite"/>
    </source>
</evidence>
<dbReference type="Proteomes" id="UP000703269">
    <property type="component" value="Unassembled WGS sequence"/>
</dbReference>
<keyword evidence="3" id="KW-1185">Reference proteome</keyword>
<evidence type="ECO:0000313" key="3">
    <source>
        <dbReference type="Proteomes" id="UP000703269"/>
    </source>
</evidence>
<accession>A0A9P3GQC6</accession>
<gene>
    <name evidence="2" type="ORF">PsYK624_154050</name>
</gene>
<proteinExistence type="predicted"/>
<sequence length="236" mass="25738">MRVGWATDSSARLPSSGLLHRLLPSSRPPNGRQRLDNIAVEELVLNERFTVKEGRLLGFAAIAQSVARDQRTKKDTILAIARQSQNEMTLRSTRTLLQNVTHCDRLRPSNTFTLWPGSPPEEHQPAACPEQDILCTPAHSNPRTHLILSMLALQKFVSLQACRLPSRRSQTYGPRGSRAPSNPLLGHSRRVGCPGRKHEGPAHCAAKHPGAPLPEHCCWTVASAGTGLGPGAACLR</sequence>
<dbReference type="EMBL" id="BPQB01000103">
    <property type="protein sequence ID" value="GJE99158.1"/>
    <property type="molecule type" value="Genomic_DNA"/>
</dbReference>
<name>A0A9P3GQC6_9APHY</name>
<organism evidence="2 3">
    <name type="scientific">Phanerochaete sordida</name>
    <dbReference type="NCBI Taxonomy" id="48140"/>
    <lineage>
        <taxon>Eukaryota</taxon>
        <taxon>Fungi</taxon>
        <taxon>Dikarya</taxon>
        <taxon>Basidiomycota</taxon>
        <taxon>Agaricomycotina</taxon>
        <taxon>Agaricomycetes</taxon>
        <taxon>Polyporales</taxon>
        <taxon>Phanerochaetaceae</taxon>
        <taxon>Phanerochaete</taxon>
    </lineage>
</organism>
<evidence type="ECO:0000313" key="2">
    <source>
        <dbReference type="EMBL" id="GJE99158.1"/>
    </source>
</evidence>